<dbReference type="NCBIfam" id="TIGR01640">
    <property type="entry name" value="F_box_assoc_1"/>
    <property type="match status" value="1"/>
</dbReference>
<feature type="domain" description="F-box associated beta-propeller type 1" evidence="1">
    <location>
        <begin position="2"/>
        <end position="148"/>
    </location>
</feature>
<dbReference type="InterPro" id="IPR052361">
    <property type="entry name" value="F-box_domain"/>
</dbReference>
<name>A0ABQ9M289_HEVBR</name>
<dbReference type="PANTHER" id="PTHR31790:SF581">
    <property type="entry name" value="F-BOX PROTEIN INTERACTION DOMAIN PROTEIN"/>
    <property type="match status" value="1"/>
</dbReference>
<gene>
    <name evidence="2" type="ORF">P3X46_013036</name>
</gene>
<evidence type="ECO:0000313" key="2">
    <source>
        <dbReference type="EMBL" id="KAJ9174389.1"/>
    </source>
</evidence>
<dbReference type="InterPro" id="IPR017451">
    <property type="entry name" value="F-box-assoc_interact_dom"/>
</dbReference>
<reference evidence="2 3" key="1">
    <citation type="journal article" date="2023" name="Plant Biotechnol. J.">
        <title>Chromosome-level wild Hevea brasiliensis genome provides new tools for genomic-assisted breeding and valuable loci to elevate rubber yield.</title>
        <authorList>
            <person name="Cheng H."/>
            <person name="Song X."/>
            <person name="Hu Y."/>
            <person name="Wu T."/>
            <person name="Yang Q."/>
            <person name="An Z."/>
            <person name="Feng S."/>
            <person name="Deng Z."/>
            <person name="Wu W."/>
            <person name="Zeng X."/>
            <person name="Tu M."/>
            <person name="Wang X."/>
            <person name="Huang H."/>
        </authorList>
    </citation>
    <scope>NUCLEOTIDE SEQUENCE [LARGE SCALE GENOMIC DNA]</scope>
    <source>
        <strain evidence="2">MT/VB/25A 57/8</strain>
    </source>
</reference>
<sequence length="155" mass="17061">STCNGVFCLSDDVYGKYTGGAALWNPSVRKVIAIPGPNVTFTSHGPYIHSLGFGFDSTTDDFKLVSVVYLQDSDFNFYEIPPLVEIYSLRSRCWRMVHNDLRYAIPECSTSAFLNGACNWVAPKRQKGAVAGDVIVSFALGEEVFGEMEVPDLFG</sequence>
<dbReference type="EMBL" id="JARPOI010000008">
    <property type="protein sequence ID" value="KAJ9174389.1"/>
    <property type="molecule type" value="Genomic_DNA"/>
</dbReference>
<proteinExistence type="predicted"/>
<organism evidence="2 3">
    <name type="scientific">Hevea brasiliensis</name>
    <name type="common">Para rubber tree</name>
    <name type="synonym">Siphonia brasiliensis</name>
    <dbReference type="NCBI Taxonomy" id="3981"/>
    <lineage>
        <taxon>Eukaryota</taxon>
        <taxon>Viridiplantae</taxon>
        <taxon>Streptophyta</taxon>
        <taxon>Embryophyta</taxon>
        <taxon>Tracheophyta</taxon>
        <taxon>Spermatophyta</taxon>
        <taxon>Magnoliopsida</taxon>
        <taxon>eudicotyledons</taxon>
        <taxon>Gunneridae</taxon>
        <taxon>Pentapetalae</taxon>
        <taxon>rosids</taxon>
        <taxon>fabids</taxon>
        <taxon>Malpighiales</taxon>
        <taxon>Euphorbiaceae</taxon>
        <taxon>Crotonoideae</taxon>
        <taxon>Micrandreae</taxon>
        <taxon>Hevea</taxon>
    </lineage>
</organism>
<evidence type="ECO:0000313" key="3">
    <source>
        <dbReference type="Proteomes" id="UP001174677"/>
    </source>
</evidence>
<dbReference type="InterPro" id="IPR006527">
    <property type="entry name" value="F-box-assoc_dom_typ1"/>
</dbReference>
<comment type="caution">
    <text evidence="2">The sequence shown here is derived from an EMBL/GenBank/DDBJ whole genome shotgun (WGS) entry which is preliminary data.</text>
</comment>
<feature type="non-terminal residue" evidence="2">
    <location>
        <position position="1"/>
    </location>
</feature>
<dbReference type="Proteomes" id="UP001174677">
    <property type="component" value="Chromosome 8"/>
</dbReference>
<keyword evidence="3" id="KW-1185">Reference proteome</keyword>
<dbReference type="Pfam" id="PF07734">
    <property type="entry name" value="FBA_1"/>
    <property type="match status" value="1"/>
</dbReference>
<accession>A0ABQ9M289</accession>
<evidence type="ECO:0000259" key="1">
    <source>
        <dbReference type="Pfam" id="PF07734"/>
    </source>
</evidence>
<protein>
    <recommendedName>
        <fullName evidence="1">F-box associated beta-propeller type 1 domain-containing protein</fullName>
    </recommendedName>
</protein>
<dbReference type="PANTHER" id="PTHR31790">
    <property type="entry name" value="OS02G0783600 PROTEIN"/>
    <property type="match status" value="1"/>
</dbReference>